<accession>A0A075JDG2</accession>
<organism evidence="3 4">
    <name type="scientific">Dermacoccus nishinomiyaensis</name>
    <dbReference type="NCBI Taxonomy" id="1274"/>
    <lineage>
        <taxon>Bacteria</taxon>
        <taxon>Bacillati</taxon>
        <taxon>Actinomycetota</taxon>
        <taxon>Actinomycetes</taxon>
        <taxon>Micrococcales</taxon>
        <taxon>Dermacoccaceae</taxon>
        <taxon>Dermacoccus</taxon>
    </lineage>
</organism>
<dbReference type="PROSITE" id="PS51352">
    <property type="entry name" value="THIOREDOXIN_2"/>
    <property type="match status" value="1"/>
</dbReference>
<dbReference type="SUPFAM" id="SSF101898">
    <property type="entry name" value="NHL repeat"/>
    <property type="match status" value="1"/>
</dbReference>
<protein>
    <recommendedName>
        <fullName evidence="2">Thioredoxin domain-containing protein</fullName>
    </recommendedName>
</protein>
<evidence type="ECO:0000259" key="2">
    <source>
        <dbReference type="PROSITE" id="PS51352"/>
    </source>
</evidence>
<dbReference type="PANTHER" id="PTHR46388:SF2">
    <property type="entry name" value="NHL REPEAT-CONTAINING PROTEIN 2"/>
    <property type="match status" value="1"/>
</dbReference>
<dbReference type="RefSeq" id="WP_038570124.1">
    <property type="nucleotide sequence ID" value="NZ_CP008889.1"/>
</dbReference>
<dbReference type="AlphaFoldDB" id="A0A075JDG2"/>
<feature type="region of interest" description="Disordered" evidence="1">
    <location>
        <begin position="181"/>
        <end position="201"/>
    </location>
</feature>
<dbReference type="SUPFAM" id="SSF52833">
    <property type="entry name" value="Thioredoxin-like"/>
    <property type="match status" value="1"/>
</dbReference>
<dbReference type="InterPro" id="IPR036249">
    <property type="entry name" value="Thioredoxin-like_sf"/>
</dbReference>
<dbReference type="PANTHER" id="PTHR46388">
    <property type="entry name" value="NHL REPEAT-CONTAINING PROTEIN 2"/>
    <property type="match status" value="1"/>
</dbReference>
<dbReference type="EMBL" id="CP008889">
    <property type="protein sequence ID" value="AIF39979.1"/>
    <property type="molecule type" value="Genomic_DNA"/>
</dbReference>
<dbReference type="InterPro" id="IPR045302">
    <property type="entry name" value="NHL2_NHL_rpt_dom"/>
</dbReference>
<name>A0A075JDG2_9MICO</name>
<dbReference type="InterPro" id="IPR012336">
    <property type="entry name" value="Thioredoxin-like_fold"/>
</dbReference>
<gene>
    <name evidence="3" type="ORF">HX89_02155</name>
</gene>
<dbReference type="InterPro" id="IPR011042">
    <property type="entry name" value="6-blade_b-propeller_TolB-like"/>
</dbReference>
<evidence type="ECO:0000313" key="3">
    <source>
        <dbReference type="EMBL" id="AIF39979.1"/>
    </source>
</evidence>
<dbReference type="HOGENOM" id="CLU_013730_1_0_11"/>
<dbReference type="CDD" id="cd14951">
    <property type="entry name" value="NHL-2_like"/>
    <property type="match status" value="1"/>
</dbReference>
<evidence type="ECO:0000256" key="1">
    <source>
        <dbReference type="SAM" id="MobiDB-lite"/>
    </source>
</evidence>
<dbReference type="GeneID" id="41840041"/>
<feature type="domain" description="Thioredoxin" evidence="2">
    <location>
        <begin position="1"/>
        <end position="144"/>
    </location>
</feature>
<dbReference type="Gene3D" id="3.40.30.10">
    <property type="entry name" value="Glutaredoxin"/>
    <property type="match status" value="1"/>
</dbReference>
<keyword evidence="4" id="KW-1185">Reference proteome</keyword>
<dbReference type="Gene3D" id="2.120.10.30">
    <property type="entry name" value="TolB, C-terminal domain"/>
    <property type="match status" value="3"/>
</dbReference>
<dbReference type="Pfam" id="PF13905">
    <property type="entry name" value="Thioredoxin_8"/>
    <property type="match status" value="1"/>
</dbReference>
<dbReference type="Proteomes" id="UP000027986">
    <property type="component" value="Chromosome"/>
</dbReference>
<dbReference type="KEGG" id="dni:HX89_02155"/>
<sequence length="636" mass="67558">MKLRAPELTGRGWLNTGGADITLTSLRGKVVVLDFWTFCCINCLHVLDELRPLEEKYGDQLVLIGVHSPKFEHEADRDALEAAVERYAVHHPVLDDPDLTTWQAYAARAWPTLVVLDPEGYIVASMSGEGHAHGLSVLIDDLIAEHTTKGTLRRGDGPYVAPPAPETLLRFPGKVITAPARPVQAQPTGRQSADDAAASAGAGEHLTRGGFFVSDTAHHQVVHLAEDGETELARYGGSGVFNEPQGLLLLPEEARARTGDDLLVADSVNHEIKAIRLSDGRIRTVAGTGEQLRERDGGGPALHQALSTPWDLAWWHDRVIIAMAGTHQLWALHLGESPELNTVAVLAGTSNEGIRDGAAHDAWFAQPSGLATSADGSHVWVADSETSALRSLSVSNEGFEVTTHVGQGLFDFGHVDGAADAALLQHPLGVTELPDGSVAVADTYNGAIRRFDPSSGEVTTLATGLAEPSDVIVVPGEVDADAHLLVVESNAHRLTPVALTAEAQRIEGDAQQTQRPPSEIASGAVELVVTFTPPAGQKLDHRYGDPTMLQVSSSPEAFLRDGAGKQQGLTRTLTIDESVGSAILHVSVRAAACDGDPDTGEVPEHAACHLYQQDWGIPLVITGDGPRTLTLDLRGV</sequence>
<dbReference type="InterPro" id="IPR013766">
    <property type="entry name" value="Thioredoxin_domain"/>
</dbReference>
<proteinExistence type="predicted"/>
<dbReference type="eggNOG" id="COG0526">
    <property type="taxonomic scope" value="Bacteria"/>
</dbReference>
<evidence type="ECO:0000313" key="4">
    <source>
        <dbReference type="Proteomes" id="UP000027986"/>
    </source>
</evidence>
<dbReference type="OrthoDB" id="9811352at2"/>
<reference evidence="3 4" key="1">
    <citation type="submission" date="2014-07" db="EMBL/GenBank/DDBJ databases">
        <title>Genome Sequencing of Dermacoccus nishinomiyaensis.</title>
        <authorList>
            <person name="Hong K.W."/>
            <person name="Chan K.G."/>
        </authorList>
    </citation>
    <scope>NUCLEOTIDE SEQUENCE [LARGE SCALE GENOMIC DNA]</scope>
    <source>
        <strain evidence="3 4">M25</strain>
    </source>
</reference>